<reference evidence="1 2" key="1">
    <citation type="submission" date="2014-01" db="EMBL/GenBank/DDBJ databases">
        <authorList>
            <person name="Dobos K."/>
            <person name="Lenaerts A."/>
            <person name="Ordway D."/>
            <person name="DeGroote M.A."/>
            <person name="Parker T."/>
            <person name="Sizemore C."/>
            <person name="Tallon L.J."/>
            <person name="Sadzewicz L.K."/>
            <person name="Sengamalay N."/>
            <person name="Fraser C.M."/>
            <person name="Hine E."/>
            <person name="Shefchek K.A."/>
            <person name="Das S.P."/>
            <person name="Tettelin H."/>
        </authorList>
    </citation>
    <scope>NUCLEOTIDE SEQUENCE [LARGE SCALE GENOMIC DNA]</scope>
    <source>
        <strain evidence="1 2">Harvey</strain>
    </source>
</reference>
<name>A0ABP3AIN0_MYCUL</name>
<evidence type="ECO:0000313" key="2">
    <source>
        <dbReference type="Proteomes" id="UP000020681"/>
    </source>
</evidence>
<keyword evidence="2" id="KW-1185">Reference proteome</keyword>
<protein>
    <submittedName>
        <fullName evidence="1">UDP-glucose 6-dehydrogenase, UdgL domain protein</fullName>
    </submittedName>
</protein>
<evidence type="ECO:0000313" key="1">
    <source>
        <dbReference type="EMBL" id="EUA91085.1"/>
    </source>
</evidence>
<dbReference type="Proteomes" id="UP000020681">
    <property type="component" value="Unassembled WGS sequence"/>
</dbReference>
<organism evidence="1 2">
    <name type="scientific">Mycobacterium ulcerans str. Harvey</name>
    <dbReference type="NCBI Taxonomy" id="1299332"/>
    <lineage>
        <taxon>Bacteria</taxon>
        <taxon>Bacillati</taxon>
        <taxon>Actinomycetota</taxon>
        <taxon>Actinomycetes</taxon>
        <taxon>Mycobacteriales</taxon>
        <taxon>Mycobacteriaceae</taxon>
        <taxon>Mycobacterium</taxon>
        <taxon>Mycobacterium ulcerans group</taxon>
    </lineage>
</organism>
<comment type="caution">
    <text evidence="1">The sequence shown here is derived from an EMBL/GenBank/DDBJ whole genome shotgun (WGS) entry which is preliminary data.</text>
</comment>
<gene>
    <name evidence="1" type="ORF">I551_2442</name>
</gene>
<sequence>MLADEGYNVDILDTNAEALETIMAGRMPFIETGAEISSSRCCQPGESAVAPIRRWSATPTS</sequence>
<accession>A0ABP3AIN0</accession>
<proteinExistence type="predicted"/>
<dbReference type="EMBL" id="JAOL01000095">
    <property type="protein sequence ID" value="EUA91085.1"/>
    <property type="molecule type" value="Genomic_DNA"/>
</dbReference>